<feature type="compositionally biased region" description="Low complexity" evidence="2">
    <location>
        <begin position="372"/>
        <end position="384"/>
    </location>
</feature>
<feature type="region of interest" description="Disordered" evidence="2">
    <location>
        <begin position="413"/>
        <end position="482"/>
    </location>
</feature>
<evidence type="ECO:0000259" key="3">
    <source>
        <dbReference type="Pfam" id="PF00498"/>
    </source>
</evidence>
<dbReference type="Gene3D" id="2.60.200.20">
    <property type="match status" value="1"/>
</dbReference>
<dbReference type="Proteomes" id="UP001219934">
    <property type="component" value="Unassembled WGS sequence"/>
</dbReference>
<feature type="region of interest" description="Disordered" evidence="2">
    <location>
        <begin position="561"/>
        <end position="609"/>
    </location>
</feature>
<proteinExistence type="predicted"/>
<dbReference type="EMBL" id="JAPTMU010000016">
    <property type="protein sequence ID" value="KAJ4930011.1"/>
    <property type="molecule type" value="Genomic_DNA"/>
</dbReference>
<reference evidence="4" key="1">
    <citation type="submission" date="2022-11" db="EMBL/GenBank/DDBJ databases">
        <title>Chromosome-level genome of Pogonophryne albipinna.</title>
        <authorList>
            <person name="Jo E."/>
        </authorList>
    </citation>
    <scope>NUCLEOTIDE SEQUENCE</scope>
    <source>
        <strain evidence="4">SGF0006</strain>
        <tissue evidence="4">Muscle</tissue>
    </source>
</reference>
<feature type="compositionally biased region" description="Basic and acidic residues" evidence="2">
    <location>
        <begin position="577"/>
        <end position="586"/>
    </location>
</feature>
<keyword evidence="1" id="KW-0175">Coiled coil</keyword>
<dbReference type="GO" id="GO:0045180">
    <property type="term" value="C:basal cortex"/>
    <property type="evidence" value="ECO:0007669"/>
    <property type="project" value="TreeGrafter"/>
</dbReference>
<dbReference type="SUPFAM" id="SSF49879">
    <property type="entry name" value="SMAD/FHA domain"/>
    <property type="match status" value="1"/>
</dbReference>
<dbReference type="InterPro" id="IPR008984">
    <property type="entry name" value="SMAD_FHA_dom_sf"/>
</dbReference>
<keyword evidence="5" id="KW-1185">Reference proteome</keyword>
<protein>
    <recommendedName>
        <fullName evidence="3">FHA domain-containing protein</fullName>
    </recommendedName>
</protein>
<feature type="compositionally biased region" description="Low complexity" evidence="2">
    <location>
        <begin position="431"/>
        <end position="450"/>
    </location>
</feature>
<feature type="compositionally biased region" description="Polar residues" evidence="2">
    <location>
        <begin position="286"/>
        <end position="302"/>
    </location>
</feature>
<name>A0AAD6FCY0_9TELE</name>
<feature type="region of interest" description="Disordered" evidence="2">
    <location>
        <begin position="142"/>
        <end position="384"/>
    </location>
</feature>
<feature type="domain" description="FHA" evidence="3">
    <location>
        <begin position="62"/>
        <end position="125"/>
    </location>
</feature>
<accession>A0AAD6FCY0</accession>
<organism evidence="4 5">
    <name type="scientific">Pogonophryne albipinna</name>
    <dbReference type="NCBI Taxonomy" id="1090488"/>
    <lineage>
        <taxon>Eukaryota</taxon>
        <taxon>Metazoa</taxon>
        <taxon>Chordata</taxon>
        <taxon>Craniata</taxon>
        <taxon>Vertebrata</taxon>
        <taxon>Euteleostomi</taxon>
        <taxon>Actinopterygii</taxon>
        <taxon>Neopterygii</taxon>
        <taxon>Teleostei</taxon>
        <taxon>Neoteleostei</taxon>
        <taxon>Acanthomorphata</taxon>
        <taxon>Eupercaria</taxon>
        <taxon>Perciformes</taxon>
        <taxon>Notothenioidei</taxon>
        <taxon>Pogonophryne</taxon>
    </lineage>
</organism>
<comment type="caution">
    <text evidence="4">The sequence shown here is derived from an EMBL/GenBank/DDBJ whole genome shotgun (WGS) entry which is preliminary data.</text>
</comment>
<dbReference type="FunFam" id="2.60.200.20:FF:000004">
    <property type="entry name" value="pleckstrin homology-like domain family B member 1 isoform X1"/>
    <property type="match status" value="1"/>
</dbReference>
<dbReference type="PANTHER" id="PTHR12156:SF23">
    <property type="entry name" value="PLECKSTRIN HOMOLOGY-LIKE DOMAIN FAMILY B MEMBER 1"/>
    <property type="match status" value="1"/>
</dbReference>
<dbReference type="Pfam" id="PF00498">
    <property type="entry name" value="FHA"/>
    <property type="match status" value="1"/>
</dbReference>
<dbReference type="CDD" id="cd22713">
    <property type="entry name" value="FHA_PHLB1"/>
    <property type="match status" value="1"/>
</dbReference>
<dbReference type="InterPro" id="IPR000253">
    <property type="entry name" value="FHA_dom"/>
</dbReference>
<feature type="coiled-coil region" evidence="1">
    <location>
        <begin position="1035"/>
        <end position="1069"/>
    </location>
</feature>
<dbReference type="AlphaFoldDB" id="A0AAD6FCY0"/>
<sequence length="1070" mass="118131">MERVRTNRVEHGRQTHQVLQSIPLDFNETGKSLKVQAERPHLVSLGSGRLSTAITLLPLLEGRNTLGCGATDIPLQGLGIADQHCYIENQAGSITLHPCGSQCSVDGLSITKPYRLTQGCMLCFGQSVFFRFNHPEEALRMKSMLPGGSQGPNTTRTHLTDSPSVLNGNHQSYSSNGDSKINNKAKNLQDSSGLKAGSGNQPFHEPSPPRMLNGRNEEESIYENSSSFQGQNLGSKTPPVPGRSPHTNYTPVPHPRTSLSVASSGSSGGQRAQESPKLRRNLRADATSSPTPLSRGSGQGAENYSHKPSPIKLSSTAPSSPRVRGSSLQKRSPSPRRDQHLSNVEVPQRLRTPEPIGSNSLRELPPLSPYMSSRGTQGSQGSTSTLALQGHLKLASNSKAEAMRAMYAQGPMSLSGLEKEPGGKQLRSGPGSAIVSGLGSLSGSPLASPRSQRKTSCMTMREQSLMKPYTRERKNSISEISDNEDELLEYHRWQREERMHEQEMEKQLKRPQGVGVPSPPDYFKTQKERQRLETILHLCADYNYEDSAAELAEVVRSGLLGSARGPSNTAGGLTLQEVDRPQRVRENDEETQREESSSTESTHQEVEMEQALLQAEKRAEHEQMEGRANVSAERKALEKQRNEYNELKRQIDKCPLSLREQLQEQLSRKAEALESGTKQFEELEFCQLEEESSLEEKKDTKNSQLLQERAEYHCSVAKRKEKMAAMEAQVKQMGVQASQDCDRMAKDRIVTLQLLHKEQDRLCALEKKYHTLTGGRNFPKPKSNMAEEYLRLSDVFKMYGNASMQPSSPAALHCLSLAVAPALPCEEYITVSQLSQIFGMQRLNPTSSSSIPSFQLASSESTFSCHSKACGPSSFLSAQSHPELSRNTMAPINLERWYQDIMAAGEPRPCPPPLPAKSFSARRHSQGLQLMLSNPLDMESRRQMALQNKDISPTMHHSILHHQAPPSGSQAYDTLSLESSDSMETSVSTGNSACTPESSTPAVAMPTASSFSQCLIIYEFKASLERNLCLPLLACGMEAQRIEEMEKMLKEAQQEKARLMENRVSVRATV</sequence>
<evidence type="ECO:0000313" key="4">
    <source>
        <dbReference type="EMBL" id="KAJ4930011.1"/>
    </source>
</evidence>
<dbReference type="GO" id="GO:0070507">
    <property type="term" value="P:regulation of microtubule cytoskeleton organization"/>
    <property type="evidence" value="ECO:0007669"/>
    <property type="project" value="TreeGrafter"/>
</dbReference>
<evidence type="ECO:0000256" key="1">
    <source>
        <dbReference type="SAM" id="Coils"/>
    </source>
</evidence>
<dbReference type="InterPro" id="IPR052212">
    <property type="entry name" value="PH-like_domain"/>
</dbReference>
<dbReference type="PANTHER" id="PTHR12156">
    <property type="entry name" value="PLECKSTRIN HOMOLOGY-LIKE DOMAIN, FAMILY B, MEMBER 3"/>
    <property type="match status" value="1"/>
</dbReference>
<evidence type="ECO:0000256" key="2">
    <source>
        <dbReference type="SAM" id="MobiDB-lite"/>
    </source>
</evidence>
<evidence type="ECO:0000313" key="5">
    <source>
        <dbReference type="Proteomes" id="UP001219934"/>
    </source>
</evidence>
<gene>
    <name evidence="4" type="ORF">JOQ06_019027</name>
</gene>
<feature type="compositionally biased region" description="Polar residues" evidence="2">
    <location>
        <begin position="151"/>
        <end position="192"/>
    </location>
</feature>